<dbReference type="InterPro" id="IPR001818">
    <property type="entry name" value="Pept_M10_metallopeptidase"/>
</dbReference>
<evidence type="ECO:0000256" key="3">
    <source>
        <dbReference type="ARBA" id="ARBA00022801"/>
    </source>
</evidence>
<feature type="compositionally biased region" description="Low complexity" evidence="5">
    <location>
        <begin position="16"/>
        <end position="40"/>
    </location>
</feature>
<dbReference type="KEGG" id="cfi:Celf_1769"/>
<dbReference type="HOGENOM" id="CLU_055075_1_0_11"/>
<evidence type="ECO:0000256" key="5">
    <source>
        <dbReference type="SAM" id="MobiDB-lite"/>
    </source>
</evidence>
<evidence type="ECO:0000259" key="7">
    <source>
        <dbReference type="Pfam" id="PF00413"/>
    </source>
</evidence>
<dbReference type="Proteomes" id="UP000008460">
    <property type="component" value="Chromosome"/>
</dbReference>
<dbReference type="Pfam" id="PF00413">
    <property type="entry name" value="Peptidase_M10"/>
    <property type="match status" value="1"/>
</dbReference>
<evidence type="ECO:0000256" key="6">
    <source>
        <dbReference type="SAM" id="Phobius"/>
    </source>
</evidence>
<evidence type="ECO:0000313" key="8">
    <source>
        <dbReference type="EMBL" id="AEE45900.1"/>
    </source>
</evidence>
<dbReference type="GO" id="GO:0008270">
    <property type="term" value="F:zinc ion binding"/>
    <property type="evidence" value="ECO:0007669"/>
    <property type="project" value="InterPro"/>
</dbReference>
<evidence type="ECO:0000256" key="2">
    <source>
        <dbReference type="ARBA" id="ARBA00022723"/>
    </source>
</evidence>
<dbReference type="InterPro" id="IPR024079">
    <property type="entry name" value="MetalloPept_cat_dom_sf"/>
</dbReference>
<gene>
    <name evidence="8" type="ordered locus">Celf_1769</name>
</gene>
<evidence type="ECO:0000256" key="4">
    <source>
        <dbReference type="ARBA" id="ARBA00022833"/>
    </source>
</evidence>
<dbReference type="SUPFAM" id="SSF55486">
    <property type="entry name" value="Metalloproteases ('zincins'), catalytic domain"/>
    <property type="match status" value="1"/>
</dbReference>
<dbReference type="GO" id="GO:0004222">
    <property type="term" value="F:metalloendopeptidase activity"/>
    <property type="evidence" value="ECO:0007669"/>
    <property type="project" value="InterPro"/>
</dbReference>
<name>F4GYB1_CELFA</name>
<organism evidence="8 9">
    <name type="scientific">Cellulomonas fimi (strain ATCC 484 / DSM 20113 / JCM 1341 / CCUG 24087 / LMG 16345 / NBRC 15513 / NCIMB 8980 / NCTC 7547 / NRS-133)</name>
    <dbReference type="NCBI Taxonomy" id="590998"/>
    <lineage>
        <taxon>Bacteria</taxon>
        <taxon>Bacillati</taxon>
        <taxon>Actinomycetota</taxon>
        <taxon>Actinomycetes</taxon>
        <taxon>Micrococcales</taxon>
        <taxon>Cellulomonadaceae</taxon>
        <taxon>Cellulomonas</taxon>
    </lineage>
</organism>
<proteinExistence type="predicted"/>
<dbReference type="RefSeq" id="WP_013770926.1">
    <property type="nucleotide sequence ID" value="NC_015514.1"/>
</dbReference>
<feature type="region of interest" description="Disordered" evidence="5">
    <location>
        <begin position="1"/>
        <end position="56"/>
    </location>
</feature>
<evidence type="ECO:0000313" key="9">
    <source>
        <dbReference type="Proteomes" id="UP000008460"/>
    </source>
</evidence>
<feature type="transmembrane region" description="Helical" evidence="6">
    <location>
        <begin position="94"/>
        <end position="117"/>
    </location>
</feature>
<keyword evidence="2" id="KW-0479">Metal-binding</keyword>
<keyword evidence="4" id="KW-0862">Zinc</keyword>
<keyword evidence="1" id="KW-0645">Protease</keyword>
<keyword evidence="9" id="KW-1185">Reference proteome</keyword>
<dbReference type="eggNOG" id="COG5549">
    <property type="taxonomic scope" value="Bacteria"/>
</dbReference>
<accession>F4GYB1</accession>
<protein>
    <submittedName>
        <fullName evidence="8">Peptidase M10A and M12B matrixin and adamalysin</fullName>
    </submittedName>
</protein>
<keyword evidence="3" id="KW-0378">Hydrolase</keyword>
<keyword evidence="6" id="KW-1133">Transmembrane helix</keyword>
<dbReference type="GO" id="GO:0031012">
    <property type="term" value="C:extracellular matrix"/>
    <property type="evidence" value="ECO:0007669"/>
    <property type="project" value="InterPro"/>
</dbReference>
<evidence type="ECO:0000256" key="1">
    <source>
        <dbReference type="ARBA" id="ARBA00022670"/>
    </source>
</evidence>
<dbReference type="AlphaFoldDB" id="F4GYB1"/>
<feature type="domain" description="Peptidase M10 metallopeptidase" evidence="7">
    <location>
        <begin position="267"/>
        <end position="320"/>
    </location>
</feature>
<keyword evidence="6" id="KW-0472">Membrane</keyword>
<sequence>MSGPDVARAGTRWREAGPAVGAPDPVAPSAPRAGGAAAFGSWSPQGEPPPVGGPEVLPWPTAGAPEVLGSTWAPRPVGAPGPVVLLPTRRRRPLAAVAAVAAVVTAGLVSGAAWWVGEESARLAPPRGLEEAAAPLGAPPPESALDEGPHTFSALQPDGAGPVTYSPCRPIHYVVRPDGAPPQADLLVRTAVERVSAATGLQFVADGATDEGPDPDRKAYQPDRYGRRWAPVLFTWSDEVETPGLAGDVAGTGGSASVTVDGRAVYVTGEVTLDTAELAPLLESPNGTAVAIGVVTHELAHVVGLGHVDDPAQLMYPSTNLAVTAFSAGDRAGLAALGRGACAPDV</sequence>
<reference evidence="8 9" key="1">
    <citation type="submission" date="2011-04" db="EMBL/GenBank/DDBJ databases">
        <title>Complete sequence of Cellulomonas fimi ATCC 484.</title>
        <authorList>
            <consortium name="US DOE Joint Genome Institute"/>
            <person name="Lucas S."/>
            <person name="Han J."/>
            <person name="Lapidus A."/>
            <person name="Cheng J.-F."/>
            <person name="Goodwin L."/>
            <person name="Pitluck S."/>
            <person name="Peters L."/>
            <person name="Chertkov O."/>
            <person name="Detter J.C."/>
            <person name="Han C."/>
            <person name="Tapia R."/>
            <person name="Land M."/>
            <person name="Hauser L."/>
            <person name="Kyrpides N."/>
            <person name="Ivanova N."/>
            <person name="Ovchinnikova G."/>
            <person name="Pagani I."/>
            <person name="Mead D."/>
            <person name="Brumm P."/>
            <person name="Woyke T."/>
        </authorList>
    </citation>
    <scope>NUCLEOTIDE SEQUENCE [LARGE SCALE GENOMIC DNA]</scope>
    <source>
        <strain evidence="9">ATCC 484 / DSM 20113 / JCM 1341 / NBRC 15513 / NCIMB 8980 / NCTC 7547</strain>
    </source>
</reference>
<dbReference type="Gene3D" id="3.40.390.10">
    <property type="entry name" value="Collagenase (Catalytic Domain)"/>
    <property type="match status" value="1"/>
</dbReference>
<keyword evidence="6" id="KW-0812">Transmembrane</keyword>
<dbReference type="EMBL" id="CP002666">
    <property type="protein sequence ID" value="AEE45900.1"/>
    <property type="molecule type" value="Genomic_DNA"/>
</dbReference>
<dbReference type="GO" id="GO:0006508">
    <property type="term" value="P:proteolysis"/>
    <property type="evidence" value="ECO:0007669"/>
    <property type="project" value="UniProtKB-KW"/>
</dbReference>